<gene>
    <name evidence="1" type="ORF">B5P46_25190</name>
</gene>
<dbReference type="InterPro" id="IPR011990">
    <property type="entry name" value="TPR-like_helical_dom_sf"/>
</dbReference>
<comment type="caution">
    <text evidence="1">The sequence shown here is derived from an EMBL/GenBank/DDBJ whole genome shotgun (WGS) entry which is preliminary data.</text>
</comment>
<evidence type="ECO:0000313" key="1">
    <source>
        <dbReference type="EMBL" id="RXT19606.1"/>
    </source>
</evidence>
<dbReference type="Proteomes" id="UP000290767">
    <property type="component" value="Unassembled WGS sequence"/>
</dbReference>
<dbReference type="AlphaFoldDB" id="A0A4Q1TM13"/>
<accession>A0A4Q1TM13</accession>
<evidence type="ECO:0008006" key="3">
    <source>
        <dbReference type="Google" id="ProtNLM"/>
    </source>
</evidence>
<dbReference type="SUPFAM" id="SSF48452">
    <property type="entry name" value="TPR-like"/>
    <property type="match status" value="1"/>
</dbReference>
<name>A0A4Q1TM13_RHILE</name>
<organism evidence="1 2">
    <name type="scientific">Rhizobium leguminosarum</name>
    <dbReference type="NCBI Taxonomy" id="384"/>
    <lineage>
        <taxon>Bacteria</taxon>
        <taxon>Pseudomonadati</taxon>
        <taxon>Pseudomonadota</taxon>
        <taxon>Alphaproteobacteria</taxon>
        <taxon>Hyphomicrobiales</taxon>
        <taxon>Rhizobiaceae</taxon>
        <taxon>Rhizobium/Agrobacterium group</taxon>
        <taxon>Rhizobium</taxon>
    </lineage>
</organism>
<sequence length="398" mass="45592">MSTVAFSSQLSAIPELKFVDGRAAGLFVEALHLLRRYEETSTKHFLELAQAALEKSLTISPRELLPKFYLGITKSVLGEQDQKDAIRIFKEFSKSDIFFLRTAAKYNLAAAYVETYNLDRFPETIVELDALSKELTKDGIPLGQSGFVRALWECCGDQRVRVEPLYYLAEVTRDYLLIHLKIWRPRWKKKAEKEVREHVTQMLETLKGREAALKSHDQFLGGQRGEIWAWHRNNIGIIHAALAAIARRNNCSDIDAQADSAEMYFDLAHKSDPNFGSSRANLARLYFEIRANYGEAIQLFEEVSVGLEASDLAHFCLGQLYTIEQNQEKATEHFKSLKSMKEWGVDIDDWPAIRRKVAENLVKWNQTDAALLLLGKLLLENQADTELRNRIKALEQRR</sequence>
<dbReference type="RefSeq" id="WP_129421140.1">
    <property type="nucleotide sequence ID" value="NZ_MZMU01000018.1"/>
</dbReference>
<dbReference type="EMBL" id="MZMU01000018">
    <property type="protein sequence ID" value="RXT19606.1"/>
    <property type="molecule type" value="Genomic_DNA"/>
</dbReference>
<evidence type="ECO:0000313" key="2">
    <source>
        <dbReference type="Proteomes" id="UP000290767"/>
    </source>
</evidence>
<dbReference type="Gene3D" id="1.25.40.10">
    <property type="entry name" value="Tetratricopeptide repeat domain"/>
    <property type="match status" value="1"/>
</dbReference>
<protein>
    <recommendedName>
        <fullName evidence="3">Tetratricopeptide repeat protein</fullName>
    </recommendedName>
</protein>
<reference evidence="1 2" key="1">
    <citation type="submission" date="2017-03" db="EMBL/GenBank/DDBJ databases">
        <authorList>
            <person name="Safronova V.I."/>
            <person name="Sazanova A.L."/>
            <person name="Chirak E.R."/>
        </authorList>
    </citation>
    <scope>NUCLEOTIDE SEQUENCE [LARGE SCALE GENOMIC DNA]</scope>
    <source>
        <strain evidence="1 2">Tri-43</strain>
    </source>
</reference>
<proteinExistence type="predicted"/>